<evidence type="ECO:0000313" key="7">
    <source>
        <dbReference type="Proteomes" id="UP000050502"/>
    </source>
</evidence>
<dbReference type="OrthoDB" id="5929719at2"/>
<evidence type="ECO:0000259" key="2">
    <source>
        <dbReference type="Pfam" id="PF01364"/>
    </source>
</evidence>
<dbReference type="Pfam" id="PF08126">
    <property type="entry name" value="Propeptide_C25"/>
    <property type="match status" value="1"/>
</dbReference>
<dbReference type="InterPro" id="IPR013783">
    <property type="entry name" value="Ig-like_fold"/>
</dbReference>
<dbReference type="InParanoid" id="A0A0M9UCC7"/>
<dbReference type="AlphaFoldDB" id="A0A0M9UCC7"/>
<dbReference type="Gene3D" id="3.40.50.10390">
    <property type="entry name" value="Gingipain r, domain 1"/>
    <property type="match status" value="1"/>
</dbReference>
<reference evidence="5 7" key="2">
    <citation type="submission" date="2015-07" db="EMBL/GenBank/DDBJ databases">
        <title>Whole genome sequence of Ardenticatena maritima DSM 23922.</title>
        <authorList>
            <person name="Hemp J."/>
            <person name="Ward L.M."/>
            <person name="Pace L.A."/>
            <person name="Fischer W.W."/>
        </authorList>
    </citation>
    <scope>NUCLEOTIDE SEQUENCE [LARGE SCALE GENOMIC DNA]</scope>
    <source>
        <strain evidence="5 7">110S</strain>
    </source>
</reference>
<evidence type="ECO:0008006" key="8">
    <source>
        <dbReference type="Google" id="ProtNLM"/>
    </source>
</evidence>
<comment type="caution">
    <text evidence="4">The sequence shown here is derived from an EMBL/GenBank/DDBJ whole genome shotgun (WGS) entry which is preliminary data.</text>
</comment>
<reference evidence="6" key="3">
    <citation type="submission" date="2015-08" db="EMBL/GenBank/DDBJ databases">
        <title>Draft Genome Sequence of a Heterotrophic Facultative Anaerobic Bacterium Ardenticatena maritima Strain 110S.</title>
        <authorList>
            <person name="Kawaichi S."/>
            <person name="Yoshida T."/>
            <person name="Sako Y."/>
            <person name="Nakamura R."/>
        </authorList>
    </citation>
    <scope>NUCLEOTIDE SEQUENCE [LARGE SCALE GENOMIC DNA]</scope>
    <source>
        <strain evidence="6">110S</strain>
    </source>
</reference>
<dbReference type="STRING" id="872965.SE16_13825"/>
<reference evidence="4 6" key="1">
    <citation type="journal article" date="2015" name="Genome Announc.">
        <title>Draft Genome Sequence of a Heterotrophic Facultative Anaerobic Thermophilic Bacterium, Ardenticatena maritima Strain 110ST.</title>
        <authorList>
            <person name="Kawaichi S."/>
            <person name="Yoshida T."/>
            <person name="Sako Y."/>
            <person name="Nakamura R."/>
        </authorList>
    </citation>
    <scope>NUCLEOTIDE SEQUENCE [LARGE SCALE GENOMIC DNA]</scope>
    <source>
        <strain evidence="4 6">110S</strain>
    </source>
</reference>
<dbReference type="EMBL" id="LGKN01000009">
    <property type="protein sequence ID" value="KPL86390.1"/>
    <property type="molecule type" value="Genomic_DNA"/>
</dbReference>
<feature type="domain" description="Gingipain" evidence="2">
    <location>
        <begin position="615"/>
        <end position="974"/>
    </location>
</feature>
<dbReference type="InterPro" id="IPR012600">
    <property type="entry name" value="Propeptide_C25"/>
</dbReference>
<dbReference type="Gene3D" id="2.60.40.10">
    <property type="entry name" value="Immunoglobulins"/>
    <property type="match status" value="1"/>
</dbReference>
<dbReference type="GO" id="GO:0006508">
    <property type="term" value="P:proteolysis"/>
    <property type="evidence" value="ECO:0007669"/>
    <property type="project" value="InterPro"/>
</dbReference>
<dbReference type="Pfam" id="PF01364">
    <property type="entry name" value="Peptidase_C25"/>
    <property type="match status" value="1"/>
</dbReference>
<dbReference type="InterPro" id="IPR038490">
    <property type="entry name" value="Gingipain_propep_sf"/>
</dbReference>
<dbReference type="Proteomes" id="UP000050502">
    <property type="component" value="Unassembled WGS sequence"/>
</dbReference>
<feature type="domain" description="Gingipain propeptide" evidence="3">
    <location>
        <begin position="33"/>
        <end position="232"/>
    </location>
</feature>
<evidence type="ECO:0000313" key="6">
    <source>
        <dbReference type="Proteomes" id="UP000037784"/>
    </source>
</evidence>
<gene>
    <name evidence="4" type="ORF">ARMA_1237</name>
    <name evidence="5" type="ORF">SE16_13825</name>
</gene>
<keyword evidence="6" id="KW-1185">Reference proteome</keyword>
<evidence type="ECO:0000313" key="4">
    <source>
        <dbReference type="EMBL" id="GAP62814.1"/>
    </source>
</evidence>
<protein>
    <recommendedName>
        <fullName evidence="8">Gingipain domain-containing protein</fullName>
    </recommendedName>
</protein>
<dbReference type="InterPro" id="IPR029031">
    <property type="entry name" value="Gingipain_N_sf"/>
</dbReference>
<dbReference type="GO" id="GO:0004197">
    <property type="term" value="F:cysteine-type endopeptidase activity"/>
    <property type="evidence" value="ECO:0007669"/>
    <property type="project" value="InterPro"/>
</dbReference>
<organism evidence="4 6">
    <name type="scientific">Ardenticatena maritima</name>
    <dbReference type="NCBI Taxonomy" id="872965"/>
    <lineage>
        <taxon>Bacteria</taxon>
        <taxon>Bacillati</taxon>
        <taxon>Chloroflexota</taxon>
        <taxon>Ardenticatenia</taxon>
        <taxon>Ardenticatenales</taxon>
        <taxon>Ardenticatenaceae</taxon>
        <taxon>Ardenticatena</taxon>
    </lineage>
</organism>
<dbReference type="SUPFAM" id="SSF52129">
    <property type="entry name" value="Caspase-like"/>
    <property type="match status" value="1"/>
</dbReference>
<proteinExistence type="predicted"/>
<accession>A0A0M9UCC7</accession>
<dbReference type="EMBL" id="BBZA01000085">
    <property type="protein sequence ID" value="GAP62814.1"/>
    <property type="molecule type" value="Genomic_DNA"/>
</dbReference>
<dbReference type="InterPro" id="IPR029030">
    <property type="entry name" value="Caspase-like_dom_sf"/>
</dbReference>
<name>A0A0M9UCC7_9CHLR</name>
<dbReference type="InterPro" id="IPR001769">
    <property type="entry name" value="Gingipain"/>
</dbReference>
<dbReference type="Proteomes" id="UP000037784">
    <property type="component" value="Unassembled WGS sequence"/>
</dbReference>
<dbReference type="Gene3D" id="3.40.50.1460">
    <property type="match status" value="1"/>
</dbReference>
<dbReference type="RefSeq" id="WP_054492715.1">
    <property type="nucleotide sequence ID" value="NZ_BBZA01000085.1"/>
</dbReference>
<evidence type="ECO:0000256" key="1">
    <source>
        <dbReference type="ARBA" id="ARBA00022729"/>
    </source>
</evidence>
<sequence length="1092" mass="118990">MRTRFWLFFCTLGFLGLMLFAPLFLPVTEAFQRPPQTLVVDVQTPDATRLIVRLEVPEPQLTLQQEGASTFTQVMLDGADIKHEPGMPALPRLAYLVGLPPEGSARVILRAADVETIALDAPPLPSLEPARQEAEWAPGRLARGALARSILAAQPLWPALPVVLRDEAWVRSQRVARLEIAPVQYDARANTLRWYRSLEVEVLFDGVSSAQTSSASVQNTPFDQILAASLLNAEQAQAWRTSQPPVAATQTTTSLGPRYKIEVNEDGLYRLTYADLVAAGFDPTGVDPHFFRMVHQDQDVAILVEGEADGQFDPGDAILFYGQRYVGDITNQEHYTSTNAYWLLVDDTPGLRMTTSDAAPSGSAQVVTSHETTATFDAANVYWSWHFADGGYTTPQETFFAEKIAINTFGTPVATRTYTLTLHAVADEPFSATLSASAIGYSTVGNRRAAYTVNGASPTISTTWMFRNRGTAQGQIPGSVLVDGVNSVQAVFTQLTTGADTIYFDDIVLTYRQALQANNDLLLFNGNGVGTWEYHVDGFSGSDIRVFDITVPTTPILLTSTQQAPTSNGYQVAFERNHGPTQRFAAVGPTGYKQPLRVSYYEPPDLKSTTNGADYIVITHRAFMTQAQALAAYRAGQGLRTKVVDVEDLYNEFNDGRWGPAAIRNFLAYAYENWQAPPPTYVVLFGYGHWNGQGFDAYPHPTNFLPPNMTWADPWQGEVDSANRLVAVVGDDILPDMLVGRIVVSDSVGAWAVVSKTIAYEQAGWQPYQQRVTFVADNNDDAGNFVAFSESAIARITSTHPSYAVDRFYLDEYKAQGLCASGQCAALTEDLTRTLTVSGTQFLSYVGHASVDRWAHEYLMDVETAEALQNGPRLPIVLSMDCLDGYYFYPGKMSLAQTFIQNPNGGAVATFSPTGLGVATGHAIMQEAMFDAMWRDGEWTLGQAALVGKLALYASGWSYDLIDTFTIYGDPALQIPTGFDVALSPASAEMTTGGGQNVAYTLVLTNAGHFTDTFDLSVSGNTWPTTVAPMSITLAPAVTTTLNVTVSVPLMPATVSDTVIVRAQSRGDTSKYAEATLITNVLYRVFAPLIVR</sequence>
<keyword evidence="1" id="KW-0732">Signal</keyword>
<evidence type="ECO:0000313" key="5">
    <source>
        <dbReference type="EMBL" id="KPL86390.1"/>
    </source>
</evidence>
<evidence type="ECO:0000259" key="3">
    <source>
        <dbReference type="Pfam" id="PF08126"/>
    </source>
</evidence>
<dbReference type="Gene3D" id="2.60.40.3800">
    <property type="match status" value="1"/>
</dbReference>